<proteinExistence type="predicted"/>
<sequence length="169" mass="19730">MILKVNGAVAQDCTIFIDSSEVRSSYFNTDYIDKQDDFSITLATISGSQYSFFKLFRNKENYYVEYGIKGQPTSLYKVDSVMPILDTCQINNLDYYILSRKLVFHYYDMMIIRRGSQYLQIIPTGSTIFDNRECIIECDKTIGFLFLEFEKVYKAHLGRKKKKSNEIAD</sequence>
<accession>A0A6B9Z991</accession>
<dbReference type="KEGG" id="chih:GWR21_03040"/>
<dbReference type="EMBL" id="CP048113">
    <property type="protein sequence ID" value="QHS58607.1"/>
    <property type="molecule type" value="Genomic_DNA"/>
</dbReference>
<name>A0A6B9Z991_9BACT</name>
<evidence type="ECO:0000313" key="2">
    <source>
        <dbReference type="Proteomes" id="UP000476411"/>
    </source>
</evidence>
<evidence type="ECO:0000313" key="1">
    <source>
        <dbReference type="EMBL" id="QHS58607.1"/>
    </source>
</evidence>
<dbReference type="RefSeq" id="WP_162330310.1">
    <property type="nucleotide sequence ID" value="NZ_CP048113.1"/>
</dbReference>
<gene>
    <name evidence="1" type="ORF">GWR21_03040</name>
</gene>
<dbReference type="Proteomes" id="UP000476411">
    <property type="component" value="Chromosome"/>
</dbReference>
<protein>
    <submittedName>
        <fullName evidence="1">Uncharacterized protein</fullName>
    </submittedName>
</protein>
<dbReference type="AlphaFoldDB" id="A0A6B9Z991"/>
<keyword evidence="2" id="KW-1185">Reference proteome</keyword>
<reference evidence="1 2" key="1">
    <citation type="submission" date="2020-01" db="EMBL/GenBank/DDBJ databases">
        <title>Complete genome sequence of Chitinophaga sp. H33E-04 isolated from quinoa roots.</title>
        <authorList>
            <person name="Weon H.-Y."/>
            <person name="Lee S.A."/>
        </authorList>
    </citation>
    <scope>NUCLEOTIDE SEQUENCE [LARGE SCALE GENOMIC DNA]</scope>
    <source>
        <strain evidence="1 2">H33E-04</strain>
    </source>
</reference>
<organism evidence="1 2">
    <name type="scientific">Chitinophaga agri</name>
    <dbReference type="NCBI Taxonomy" id="2703787"/>
    <lineage>
        <taxon>Bacteria</taxon>
        <taxon>Pseudomonadati</taxon>
        <taxon>Bacteroidota</taxon>
        <taxon>Chitinophagia</taxon>
        <taxon>Chitinophagales</taxon>
        <taxon>Chitinophagaceae</taxon>
        <taxon>Chitinophaga</taxon>
    </lineage>
</organism>